<proteinExistence type="predicted"/>
<dbReference type="KEGG" id="nyu:D7D52_35720"/>
<evidence type="ECO:0000313" key="1">
    <source>
        <dbReference type="EMBL" id="AYF78293.1"/>
    </source>
</evidence>
<dbReference type="Proteomes" id="UP000267164">
    <property type="component" value="Chromosome"/>
</dbReference>
<dbReference type="OrthoDB" id="4560096at2"/>
<protein>
    <submittedName>
        <fullName evidence="1">Uncharacterized protein</fullName>
    </submittedName>
</protein>
<keyword evidence="2" id="KW-1185">Reference proteome</keyword>
<organism evidence="1 2">
    <name type="scientific">Nocardia yunnanensis</name>
    <dbReference type="NCBI Taxonomy" id="2382165"/>
    <lineage>
        <taxon>Bacteria</taxon>
        <taxon>Bacillati</taxon>
        <taxon>Actinomycetota</taxon>
        <taxon>Actinomycetes</taxon>
        <taxon>Mycobacteriales</taxon>
        <taxon>Nocardiaceae</taxon>
        <taxon>Nocardia</taxon>
    </lineage>
</organism>
<sequence>METMREVEIRVLREVIDAVEERLRAYEAGGGCVIAGRSAVYAAAVYAVIASARAEGHYGSGSLVRAPILDAILGDVEVDVWDAAVFAVLMEASLIG</sequence>
<dbReference type="AlphaFoldDB" id="A0A386ZLV8"/>
<gene>
    <name evidence="1" type="ORF">D7D52_35720</name>
</gene>
<dbReference type="RefSeq" id="WP_120743376.1">
    <property type="nucleotide sequence ID" value="NZ_CP032568.1"/>
</dbReference>
<name>A0A386ZLV8_9NOCA</name>
<evidence type="ECO:0000313" key="2">
    <source>
        <dbReference type="Proteomes" id="UP000267164"/>
    </source>
</evidence>
<accession>A0A386ZLV8</accession>
<reference evidence="1 2" key="1">
    <citation type="submission" date="2018-09" db="EMBL/GenBank/DDBJ databases">
        <title>Nocardia yunnanensis sp. nov., an actinomycete isolated from a soil sample.</title>
        <authorList>
            <person name="Zhang J."/>
        </authorList>
    </citation>
    <scope>NUCLEOTIDE SEQUENCE [LARGE SCALE GENOMIC DNA]</scope>
    <source>
        <strain evidence="1 2">CFHS0054</strain>
    </source>
</reference>
<dbReference type="EMBL" id="CP032568">
    <property type="protein sequence ID" value="AYF78293.1"/>
    <property type="molecule type" value="Genomic_DNA"/>
</dbReference>